<reference evidence="2 3" key="1">
    <citation type="submission" date="2019-02" db="EMBL/GenBank/DDBJ databases">
        <title>Kribbella capetownensis sp. nov. and Kribbella speibonae sp. nov., isolated from soil.</title>
        <authorList>
            <person name="Curtis S.M."/>
            <person name="Norton I."/>
            <person name="Everest G.J."/>
            <person name="Meyers P.R."/>
        </authorList>
    </citation>
    <scope>NUCLEOTIDE SEQUENCE [LARGE SCALE GENOMIC DNA]</scope>
    <source>
        <strain evidence="2 3">NRRL B-24813</strain>
    </source>
</reference>
<keyword evidence="3" id="KW-1185">Reference proteome</keyword>
<dbReference type="AlphaFoldDB" id="A0A4R0KRV6"/>
<feature type="transmembrane region" description="Helical" evidence="1">
    <location>
        <begin position="7"/>
        <end position="30"/>
    </location>
</feature>
<dbReference type="EMBL" id="SJKB01000005">
    <property type="protein sequence ID" value="TCC60938.1"/>
    <property type="molecule type" value="Genomic_DNA"/>
</dbReference>
<evidence type="ECO:0000256" key="1">
    <source>
        <dbReference type="SAM" id="Phobius"/>
    </source>
</evidence>
<evidence type="ECO:0000313" key="3">
    <source>
        <dbReference type="Proteomes" id="UP000291144"/>
    </source>
</evidence>
<dbReference type="RefSeq" id="WP_131356674.1">
    <property type="nucleotide sequence ID" value="NZ_SJKB01000005.1"/>
</dbReference>
<dbReference type="Proteomes" id="UP000291144">
    <property type="component" value="Unassembled WGS sequence"/>
</dbReference>
<keyword evidence="1" id="KW-0812">Transmembrane</keyword>
<keyword evidence="1" id="KW-1133">Transmembrane helix</keyword>
<organism evidence="2 3">
    <name type="scientific">Kribbella pittospori</name>
    <dbReference type="NCBI Taxonomy" id="722689"/>
    <lineage>
        <taxon>Bacteria</taxon>
        <taxon>Bacillati</taxon>
        <taxon>Actinomycetota</taxon>
        <taxon>Actinomycetes</taxon>
        <taxon>Propionibacteriales</taxon>
        <taxon>Kribbellaceae</taxon>
        <taxon>Kribbella</taxon>
    </lineage>
</organism>
<dbReference type="OrthoDB" id="9937073at2"/>
<keyword evidence="1" id="KW-0472">Membrane</keyword>
<gene>
    <name evidence="2" type="ORF">E0H73_16875</name>
</gene>
<feature type="transmembrane region" description="Helical" evidence="1">
    <location>
        <begin position="42"/>
        <end position="67"/>
    </location>
</feature>
<proteinExistence type="predicted"/>
<evidence type="ECO:0000313" key="2">
    <source>
        <dbReference type="EMBL" id="TCC60938.1"/>
    </source>
</evidence>
<comment type="caution">
    <text evidence="2">The sequence shown here is derived from an EMBL/GenBank/DDBJ whole genome shotgun (WGS) entry which is preliminary data.</text>
</comment>
<protein>
    <submittedName>
        <fullName evidence="2">Uncharacterized protein</fullName>
    </submittedName>
</protein>
<sequence length="74" mass="7232">MSSSGSPWVTVLMGMLVGVLIGIVGAIAWADAGLETESADAAVVMAPVGGLICGLLGAATGYVIWALRSSKPGG</sequence>
<accession>A0A4R0KRV6</accession>
<name>A0A4R0KRV6_9ACTN</name>